<dbReference type="RefSeq" id="WP_227601118.1">
    <property type="nucleotide sequence ID" value="NZ_DBGBDM010000047.1"/>
</dbReference>
<protein>
    <recommendedName>
        <fullName evidence="1">Bypass of forespore C C-terminal domain-containing protein</fullName>
    </recommendedName>
</protein>
<dbReference type="GeneID" id="98659513"/>
<dbReference type="InterPro" id="IPR015050">
    <property type="entry name" value="BofC_C"/>
</dbReference>
<keyword evidence="3" id="KW-1185">Reference proteome</keyword>
<accession>A0AAW4W1S2</accession>
<dbReference type="Pfam" id="PF08955">
    <property type="entry name" value="BofC_C"/>
    <property type="match status" value="1"/>
</dbReference>
<evidence type="ECO:0000313" key="2">
    <source>
        <dbReference type="EMBL" id="MCC2177670.1"/>
    </source>
</evidence>
<feature type="domain" description="Bypass of forespore C C-terminal" evidence="1">
    <location>
        <begin position="73"/>
        <end position="108"/>
    </location>
</feature>
<reference evidence="2 3" key="1">
    <citation type="submission" date="2021-10" db="EMBL/GenBank/DDBJ databases">
        <title>Anaerobic single-cell dispensing facilitates the cultivation of human gut bacteria.</title>
        <authorList>
            <person name="Afrizal A."/>
        </authorList>
    </citation>
    <scope>NUCLEOTIDE SEQUENCE [LARGE SCALE GENOMIC DNA]</scope>
    <source>
        <strain evidence="2 3">CLA-AA-H270</strain>
    </source>
</reference>
<sequence length="109" mass="11650">MMQGFYLLAMQQARRRTLLAALACLAAMISLVLAGRALLSAPAVPASAAISYTVQSENDRLVIRQSNGSVLRTGIDTRTLPSAEQQALADGITLDNAEELARLLENYSS</sequence>
<evidence type="ECO:0000313" key="3">
    <source>
        <dbReference type="Proteomes" id="UP001298753"/>
    </source>
</evidence>
<proteinExistence type="predicted"/>
<comment type="caution">
    <text evidence="2">The sequence shown here is derived from an EMBL/GenBank/DDBJ whole genome shotgun (WGS) entry which is preliminary data.</text>
</comment>
<dbReference type="Proteomes" id="UP001298753">
    <property type="component" value="Unassembled WGS sequence"/>
</dbReference>
<gene>
    <name evidence="2" type="ORF">LKD22_11135</name>
</gene>
<dbReference type="AlphaFoldDB" id="A0AAW4W1S2"/>
<dbReference type="EMBL" id="JAJEPX010000045">
    <property type="protein sequence ID" value="MCC2177670.1"/>
    <property type="molecule type" value="Genomic_DNA"/>
</dbReference>
<name>A0AAW4W1S2_9FIRM</name>
<organism evidence="2 3">
    <name type="scientific">Agathobaculum butyriciproducens</name>
    <dbReference type="NCBI Taxonomy" id="1628085"/>
    <lineage>
        <taxon>Bacteria</taxon>
        <taxon>Bacillati</taxon>
        <taxon>Bacillota</taxon>
        <taxon>Clostridia</taxon>
        <taxon>Eubacteriales</taxon>
        <taxon>Butyricicoccaceae</taxon>
        <taxon>Agathobaculum</taxon>
    </lineage>
</organism>
<evidence type="ECO:0000259" key="1">
    <source>
        <dbReference type="Pfam" id="PF08955"/>
    </source>
</evidence>